<dbReference type="InterPro" id="IPR049326">
    <property type="entry name" value="Rhodopsin_dom_fungi"/>
</dbReference>
<organism evidence="9 10">
    <name type="scientific">Curvularia kusanoi</name>
    <name type="common">Cochliobolus kusanoi</name>
    <dbReference type="NCBI Taxonomy" id="90978"/>
    <lineage>
        <taxon>Eukaryota</taxon>
        <taxon>Fungi</taxon>
        <taxon>Dikarya</taxon>
        <taxon>Ascomycota</taxon>
        <taxon>Pezizomycotina</taxon>
        <taxon>Dothideomycetes</taxon>
        <taxon>Pleosporomycetidae</taxon>
        <taxon>Pleosporales</taxon>
        <taxon>Pleosporineae</taxon>
        <taxon>Pleosporaceae</taxon>
        <taxon>Curvularia</taxon>
    </lineage>
</organism>
<evidence type="ECO:0000313" key="9">
    <source>
        <dbReference type="EMBL" id="KAF2996920.1"/>
    </source>
</evidence>
<evidence type="ECO:0000256" key="2">
    <source>
        <dbReference type="ARBA" id="ARBA00022692"/>
    </source>
</evidence>
<protein>
    <recommendedName>
        <fullName evidence="8">Rhodopsin domain-containing protein</fullName>
    </recommendedName>
</protein>
<dbReference type="Pfam" id="PF20684">
    <property type="entry name" value="Fung_rhodopsin"/>
    <property type="match status" value="1"/>
</dbReference>
<comment type="subcellular location">
    <subcellularLocation>
        <location evidence="1">Membrane</location>
        <topology evidence="1">Multi-pass membrane protein</topology>
    </subcellularLocation>
</comment>
<dbReference type="Proteomes" id="UP000801428">
    <property type="component" value="Unassembled WGS sequence"/>
</dbReference>
<proteinExistence type="inferred from homology"/>
<evidence type="ECO:0000259" key="8">
    <source>
        <dbReference type="Pfam" id="PF20684"/>
    </source>
</evidence>
<feature type="transmembrane region" description="Helical" evidence="7">
    <location>
        <begin position="202"/>
        <end position="220"/>
    </location>
</feature>
<keyword evidence="2 7" id="KW-0812">Transmembrane</keyword>
<feature type="transmembrane region" description="Helical" evidence="7">
    <location>
        <begin position="167"/>
        <end position="190"/>
    </location>
</feature>
<feature type="transmembrane region" description="Helical" evidence="7">
    <location>
        <begin position="12"/>
        <end position="31"/>
    </location>
</feature>
<dbReference type="AlphaFoldDB" id="A0A9P4T6U1"/>
<dbReference type="PANTHER" id="PTHR33048">
    <property type="entry name" value="PTH11-LIKE INTEGRAL MEMBRANE PROTEIN (AFU_ORTHOLOGUE AFUA_5G11245)"/>
    <property type="match status" value="1"/>
</dbReference>
<keyword evidence="4 7" id="KW-0472">Membrane</keyword>
<dbReference type="EMBL" id="SWKU01000025">
    <property type="protein sequence ID" value="KAF2996920.1"/>
    <property type="molecule type" value="Genomic_DNA"/>
</dbReference>
<feature type="transmembrane region" description="Helical" evidence="7">
    <location>
        <begin position="90"/>
        <end position="111"/>
    </location>
</feature>
<sequence>MVNKGLQPVNLVLAILPGVICVPIVSVRIWMRLRQQLLGVEDILLLLATALNLVLSFTTSGYIVTSYYGYHIYDIPKDVINQVVVKKWNYANSCIYNPILALVKVSFLWTLIKLRSPNKWINWCLWVTLIINGCFAIAAPLACMLQCNPIPRYWDTSINGSCVDRGAYVTSTSSIVLATDVLILLMPTWILHDLRMPFARKMMVIAFLSFGIAVTIVGAVRTSVLIKVFVIGYRKPDPTYEISYTLSNIESALAIMGTCGPTIKHLFGLCIPVFRAKDGTNDRDYSYPPTIGSRNAGRKRHRTQRMDTTNGNDKDFDCRNSKDLFGKDRSGDDVELARVDRGGESDRRSTTSDEHLVITKTVAWKIEASEKDFESTQDQRVNIPHTVL</sequence>
<reference evidence="9" key="1">
    <citation type="submission" date="2019-04" db="EMBL/GenBank/DDBJ databases">
        <title>Sequencing of skin fungus with MAO and IRED activity.</title>
        <authorList>
            <person name="Marsaioli A.J."/>
            <person name="Bonatto J.M.C."/>
            <person name="Reis Junior O."/>
        </authorList>
    </citation>
    <scope>NUCLEOTIDE SEQUENCE</scope>
    <source>
        <strain evidence="9">30M1</strain>
    </source>
</reference>
<dbReference type="InterPro" id="IPR052337">
    <property type="entry name" value="SAT4-like"/>
</dbReference>
<evidence type="ECO:0000256" key="6">
    <source>
        <dbReference type="SAM" id="MobiDB-lite"/>
    </source>
</evidence>
<evidence type="ECO:0000256" key="3">
    <source>
        <dbReference type="ARBA" id="ARBA00022989"/>
    </source>
</evidence>
<comment type="caution">
    <text evidence="9">The sequence shown here is derived from an EMBL/GenBank/DDBJ whole genome shotgun (WGS) entry which is preliminary data.</text>
</comment>
<comment type="similarity">
    <text evidence="5">Belongs to the SAT4 family.</text>
</comment>
<evidence type="ECO:0000256" key="5">
    <source>
        <dbReference type="ARBA" id="ARBA00038359"/>
    </source>
</evidence>
<dbReference type="GO" id="GO:0016020">
    <property type="term" value="C:membrane"/>
    <property type="evidence" value="ECO:0007669"/>
    <property type="project" value="UniProtKB-SubCell"/>
</dbReference>
<feature type="transmembrane region" description="Helical" evidence="7">
    <location>
        <begin position="43"/>
        <end position="70"/>
    </location>
</feature>
<keyword evidence="3 7" id="KW-1133">Transmembrane helix</keyword>
<name>A0A9P4T6U1_CURKU</name>
<dbReference type="OrthoDB" id="5283415at2759"/>
<evidence type="ECO:0000256" key="7">
    <source>
        <dbReference type="SAM" id="Phobius"/>
    </source>
</evidence>
<evidence type="ECO:0000313" key="10">
    <source>
        <dbReference type="Proteomes" id="UP000801428"/>
    </source>
</evidence>
<gene>
    <name evidence="9" type="ORF">E8E13_006065</name>
</gene>
<feature type="region of interest" description="Disordered" evidence="6">
    <location>
        <begin position="285"/>
        <end position="320"/>
    </location>
</feature>
<evidence type="ECO:0000256" key="1">
    <source>
        <dbReference type="ARBA" id="ARBA00004141"/>
    </source>
</evidence>
<feature type="transmembrane region" description="Helical" evidence="7">
    <location>
        <begin position="123"/>
        <end position="147"/>
    </location>
</feature>
<keyword evidence="10" id="KW-1185">Reference proteome</keyword>
<dbReference type="PANTHER" id="PTHR33048:SF160">
    <property type="entry name" value="SAT4 FAMILY MEMBRANE PROTEIN"/>
    <property type="match status" value="1"/>
</dbReference>
<accession>A0A9P4T6U1</accession>
<feature type="domain" description="Rhodopsin" evidence="8">
    <location>
        <begin position="27"/>
        <end position="267"/>
    </location>
</feature>
<evidence type="ECO:0000256" key="4">
    <source>
        <dbReference type="ARBA" id="ARBA00023136"/>
    </source>
</evidence>